<dbReference type="InterPro" id="IPR000719">
    <property type="entry name" value="Prot_kinase_dom"/>
</dbReference>
<evidence type="ECO:0000256" key="1">
    <source>
        <dbReference type="ARBA" id="ARBA00012513"/>
    </source>
</evidence>
<evidence type="ECO:0000313" key="12">
    <source>
        <dbReference type="Proteomes" id="UP000478148"/>
    </source>
</evidence>
<dbReference type="SUPFAM" id="SSF56112">
    <property type="entry name" value="Protein kinase-like (PK-like)"/>
    <property type="match status" value="1"/>
</dbReference>
<dbReference type="CDD" id="cd14014">
    <property type="entry name" value="STKc_PknB_like"/>
    <property type="match status" value="1"/>
</dbReference>
<organism evidence="11 12">
    <name type="scientific">Verrucosispora sioxanthis</name>
    <dbReference type="NCBI Taxonomy" id="2499994"/>
    <lineage>
        <taxon>Bacteria</taxon>
        <taxon>Bacillati</taxon>
        <taxon>Actinomycetota</taxon>
        <taxon>Actinomycetes</taxon>
        <taxon>Micromonosporales</taxon>
        <taxon>Micromonosporaceae</taxon>
        <taxon>Micromonospora</taxon>
    </lineage>
</organism>
<dbReference type="PANTHER" id="PTHR43289">
    <property type="entry name" value="MITOGEN-ACTIVATED PROTEIN KINASE KINASE KINASE 20-RELATED"/>
    <property type="match status" value="1"/>
</dbReference>
<dbReference type="InterPro" id="IPR011009">
    <property type="entry name" value="Kinase-like_dom_sf"/>
</dbReference>
<evidence type="ECO:0000256" key="3">
    <source>
        <dbReference type="ARBA" id="ARBA00022679"/>
    </source>
</evidence>
<accession>A0A6M1LDV6</accession>
<dbReference type="Pfam" id="PF00069">
    <property type="entry name" value="Pkinase"/>
    <property type="match status" value="1"/>
</dbReference>
<gene>
    <name evidence="11" type="ORF">ENC19_29125</name>
</gene>
<dbReference type="PROSITE" id="PS00108">
    <property type="entry name" value="PROTEIN_KINASE_ST"/>
    <property type="match status" value="1"/>
</dbReference>
<comment type="catalytic activity">
    <reaction evidence="7">
        <text>L-threonyl-[protein] + ATP = O-phospho-L-threonyl-[protein] + ADP + H(+)</text>
        <dbReference type="Rhea" id="RHEA:46608"/>
        <dbReference type="Rhea" id="RHEA-COMP:11060"/>
        <dbReference type="Rhea" id="RHEA-COMP:11605"/>
        <dbReference type="ChEBI" id="CHEBI:15378"/>
        <dbReference type="ChEBI" id="CHEBI:30013"/>
        <dbReference type="ChEBI" id="CHEBI:30616"/>
        <dbReference type="ChEBI" id="CHEBI:61977"/>
        <dbReference type="ChEBI" id="CHEBI:456216"/>
        <dbReference type="EC" id="2.7.11.1"/>
    </reaction>
</comment>
<name>A0A6M1LDV6_9ACTN</name>
<dbReference type="FunFam" id="3.30.200.20:FF:000035">
    <property type="entry name" value="Serine/threonine protein kinase Stk1"/>
    <property type="match status" value="1"/>
</dbReference>
<dbReference type="EC" id="2.7.11.1" evidence="1"/>
<comment type="catalytic activity">
    <reaction evidence="8">
        <text>L-seryl-[protein] + ATP = O-phospho-L-seryl-[protein] + ADP + H(+)</text>
        <dbReference type="Rhea" id="RHEA:17989"/>
        <dbReference type="Rhea" id="RHEA-COMP:9863"/>
        <dbReference type="Rhea" id="RHEA-COMP:11604"/>
        <dbReference type="ChEBI" id="CHEBI:15378"/>
        <dbReference type="ChEBI" id="CHEBI:29999"/>
        <dbReference type="ChEBI" id="CHEBI:30616"/>
        <dbReference type="ChEBI" id="CHEBI:83421"/>
        <dbReference type="ChEBI" id="CHEBI:456216"/>
        <dbReference type="EC" id="2.7.11.1"/>
    </reaction>
</comment>
<proteinExistence type="predicted"/>
<evidence type="ECO:0000313" key="11">
    <source>
        <dbReference type="EMBL" id="NGM16392.1"/>
    </source>
</evidence>
<dbReference type="PIRSF" id="PIRSF000654">
    <property type="entry name" value="Integrin-linked_kinase"/>
    <property type="match status" value="1"/>
</dbReference>
<evidence type="ECO:0000256" key="8">
    <source>
        <dbReference type="ARBA" id="ARBA00048679"/>
    </source>
</evidence>
<dbReference type="AlphaFoldDB" id="A0A6M1LDV6"/>
<sequence>MSPFTPSLRLHDRYVLHDRVGLGGMSEVWRADDEVLGRSVAVKVLAGTFAVDPDLRATLRREARAAARLAHPHVTQVYDYGEAALTDGSVVPYLVMELVDGRNLADRLTDGPLPWRPALRMAAEVASALAAAHRLGVVHCDVKPGNVMLTDNGAKVLDFGIAALAGAPTPGGRPAGGALMGTPAYLAPERLGNDPAHPASDVYALGALLYRALTGDVPLPVRSWPDAVRVHANRPAVAPPRVPGLPADLAQLVLACLDPDPERRPTAGLLA</sequence>
<keyword evidence="5 11" id="KW-0418">Kinase</keyword>
<evidence type="ECO:0000256" key="4">
    <source>
        <dbReference type="ARBA" id="ARBA00022741"/>
    </source>
</evidence>
<feature type="binding site" evidence="9">
    <location>
        <position position="43"/>
    </location>
    <ligand>
        <name>ATP</name>
        <dbReference type="ChEBI" id="CHEBI:30616"/>
    </ligand>
</feature>
<evidence type="ECO:0000256" key="5">
    <source>
        <dbReference type="ARBA" id="ARBA00022777"/>
    </source>
</evidence>
<keyword evidence="2 11" id="KW-0723">Serine/threonine-protein kinase</keyword>
<evidence type="ECO:0000256" key="9">
    <source>
        <dbReference type="PROSITE-ProRule" id="PRU10141"/>
    </source>
</evidence>
<feature type="domain" description="Protein kinase" evidence="10">
    <location>
        <begin position="14"/>
        <end position="271"/>
    </location>
</feature>
<dbReference type="RefSeq" id="WP_164450243.1">
    <property type="nucleotide sequence ID" value="NZ_SAIY01000026.1"/>
</dbReference>
<dbReference type="InterPro" id="IPR008271">
    <property type="entry name" value="Ser/Thr_kinase_AS"/>
</dbReference>
<reference evidence="11 12" key="1">
    <citation type="submission" date="2020-02" db="EMBL/GenBank/DDBJ databases">
        <title>Draft Genome Sequence of Verrucosispora sp. Strain CWR15, Isolated from Gulf of Mexico Sponge.</title>
        <authorList>
            <person name="Kennedy S.J."/>
            <person name="Cella E."/>
            <person name="Azarian T."/>
            <person name="Baker B.J."/>
            <person name="Shaw L.N."/>
        </authorList>
    </citation>
    <scope>NUCLEOTIDE SEQUENCE [LARGE SCALE GENOMIC DNA]</scope>
    <source>
        <strain evidence="11 12">CWR15</strain>
    </source>
</reference>
<feature type="non-terminal residue" evidence="11">
    <location>
        <position position="271"/>
    </location>
</feature>
<dbReference type="GO" id="GO:0004674">
    <property type="term" value="F:protein serine/threonine kinase activity"/>
    <property type="evidence" value="ECO:0007669"/>
    <property type="project" value="UniProtKB-KW"/>
</dbReference>
<keyword evidence="3" id="KW-0808">Transferase</keyword>
<dbReference type="EMBL" id="SAIY01000026">
    <property type="protein sequence ID" value="NGM16392.1"/>
    <property type="molecule type" value="Genomic_DNA"/>
</dbReference>
<dbReference type="SMART" id="SM00220">
    <property type="entry name" value="S_TKc"/>
    <property type="match status" value="1"/>
</dbReference>
<dbReference type="Proteomes" id="UP000478148">
    <property type="component" value="Unassembled WGS sequence"/>
</dbReference>
<dbReference type="InterPro" id="IPR017441">
    <property type="entry name" value="Protein_kinase_ATP_BS"/>
</dbReference>
<keyword evidence="12" id="KW-1185">Reference proteome</keyword>
<dbReference type="GO" id="GO:0005524">
    <property type="term" value="F:ATP binding"/>
    <property type="evidence" value="ECO:0007669"/>
    <property type="project" value="UniProtKB-UniRule"/>
</dbReference>
<evidence type="ECO:0000256" key="6">
    <source>
        <dbReference type="ARBA" id="ARBA00022840"/>
    </source>
</evidence>
<dbReference type="Gene3D" id="1.10.510.10">
    <property type="entry name" value="Transferase(Phosphotransferase) domain 1"/>
    <property type="match status" value="1"/>
</dbReference>
<dbReference type="PROSITE" id="PS00107">
    <property type="entry name" value="PROTEIN_KINASE_ATP"/>
    <property type="match status" value="1"/>
</dbReference>
<evidence type="ECO:0000256" key="7">
    <source>
        <dbReference type="ARBA" id="ARBA00047899"/>
    </source>
</evidence>
<protein>
    <recommendedName>
        <fullName evidence="1">non-specific serine/threonine protein kinase</fullName>
        <ecNumber evidence="1">2.7.11.1</ecNumber>
    </recommendedName>
</protein>
<keyword evidence="4 9" id="KW-0547">Nucleotide-binding</keyword>
<comment type="caution">
    <text evidence="11">The sequence shown here is derived from an EMBL/GenBank/DDBJ whole genome shotgun (WGS) entry which is preliminary data.</text>
</comment>
<evidence type="ECO:0000259" key="10">
    <source>
        <dbReference type="PROSITE" id="PS50011"/>
    </source>
</evidence>
<evidence type="ECO:0000256" key="2">
    <source>
        <dbReference type="ARBA" id="ARBA00022527"/>
    </source>
</evidence>
<dbReference type="PANTHER" id="PTHR43289:SF6">
    <property type="entry name" value="SERINE_THREONINE-PROTEIN KINASE NEKL-3"/>
    <property type="match status" value="1"/>
</dbReference>
<dbReference type="PROSITE" id="PS50011">
    <property type="entry name" value="PROTEIN_KINASE_DOM"/>
    <property type="match status" value="1"/>
</dbReference>
<keyword evidence="6 9" id="KW-0067">ATP-binding</keyword>
<dbReference type="Gene3D" id="3.30.200.20">
    <property type="entry name" value="Phosphorylase Kinase, domain 1"/>
    <property type="match status" value="1"/>
</dbReference>